<reference evidence="4 5" key="1">
    <citation type="submission" date="2014-09" db="EMBL/GenBank/DDBJ databases">
        <authorList>
            <person name="Ellenberger Sabrina"/>
        </authorList>
    </citation>
    <scope>NUCLEOTIDE SEQUENCE [LARGE SCALE GENOMIC DNA]</scope>
    <source>
        <strain evidence="4 5">CBS 412.66</strain>
    </source>
</reference>
<sequence>MELEPITLMSQLYLQTLVLTMQREISAHRAALEELNTLKTAQKKQPKSKKIKNPSDATVKHRVAITRSFNAQAEGPKGHYSVCINSFRRFTRTEVRHNLHLIGAEDTLLGRELRLICLYIPPVQNGLYTADVSTISNVIPLDHDTIICGDLNARMGSFVGDYDRNSRGNLLQEYCADNELNVLNCQLAHATPTLEDRRRGQNVSSIVDYYISNVESLSAHSLDISPISLSFLKLSIYSDLSLGSDHKQRSLSFDYHSANAAAPPRQSSSFSRLLWKLSRLQEPDISNFYVQKLASLLAPLLEIVDLVNSPSTTRPPVNSLSSQLNQCVYDALDASATRQIQRPYHWKKFWTPALKELAADRRESLYRRYRHCLRSLDKAYLWQQHQQAHQHFKQALRRAKQVSWHAFCKSLFQQDFSKAMSKIKLIKAWRQRTSGYQHVDGAQDGADAMRAHLAIIYAGRNLLASRPPGLLPVPPAASTPGVSTGNRLADGTFSTLNPSAPAFASRAEPSVFDAALVPSASQLPNKKVPGRDSIRGEMLKPIQKPLAKILSYLFALTYQWSDWRHGNVCSIHKKGPVAEASSFRPISLTSTFRKLYESCLLPLVLDVSPAIDVAQNGFRSARSALDSALSFQDLMKDYQRRHYHWPTLCFLDIKSAYDVVDRRVIWQSMLSTNAPLPIVSLLSNLFDDVSISVLNQNCVSEELSPHKNNNPVHSFPISLSLWNANGLRQSVVHDVLSHVLSTHVLLVTETWLLFGSFPSDWSQSYLYGTKVPDAFGRGSGGMTAFVSPSCPFTVSQLPSYNPHTLSLKVGYLTVHCVYLPPPLSSYMVLSILRSLPLHCDTTVCGDFDARFGSLLGDTRANAWGNALLPWLGPQ</sequence>
<dbReference type="Pfam" id="PF00078">
    <property type="entry name" value="RVT_1"/>
    <property type="match status" value="1"/>
</dbReference>
<dbReference type="InterPro" id="IPR000477">
    <property type="entry name" value="RT_dom"/>
</dbReference>
<dbReference type="EMBL" id="LN718810">
    <property type="protein sequence ID" value="CEP06878.1"/>
    <property type="molecule type" value="Genomic_DNA"/>
</dbReference>
<feature type="compositionally biased region" description="Basic residues" evidence="1">
    <location>
        <begin position="41"/>
        <end position="52"/>
    </location>
</feature>
<dbReference type="Gene3D" id="3.60.10.10">
    <property type="entry name" value="Endonuclease/exonuclease/phosphatase"/>
    <property type="match status" value="2"/>
</dbReference>
<gene>
    <name evidence="4" type="primary">PARPA_00133.1 scaffold 368</name>
</gene>
<feature type="region of interest" description="Disordered" evidence="1">
    <location>
        <begin position="38"/>
        <end position="58"/>
    </location>
</feature>
<name>A0A0B7MUV6_9FUNG</name>
<dbReference type="Proteomes" id="UP000054107">
    <property type="component" value="Unassembled WGS sequence"/>
</dbReference>
<dbReference type="OrthoDB" id="2207231at2759"/>
<evidence type="ECO:0000313" key="5">
    <source>
        <dbReference type="Proteomes" id="UP000054107"/>
    </source>
</evidence>
<evidence type="ECO:0000313" key="4">
    <source>
        <dbReference type="EMBL" id="CEP06878.1"/>
    </source>
</evidence>
<evidence type="ECO:0000259" key="2">
    <source>
        <dbReference type="Pfam" id="PF00078"/>
    </source>
</evidence>
<dbReference type="SUPFAM" id="SSF56219">
    <property type="entry name" value="DNase I-like"/>
    <property type="match status" value="2"/>
</dbReference>
<dbReference type="InterPro" id="IPR005135">
    <property type="entry name" value="Endo/exonuclease/phosphatase"/>
</dbReference>
<dbReference type="InterPro" id="IPR036691">
    <property type="entry name" value="Endo/exonu/phosph_ase_sf"/>
</dbReference>
<keyword evidence="5" id="KW-1185">Reference proteome</keyword>
<dbReference type="GO" id="GO:0003824">
    <property type="term" value="F:catalytic activity"/>
    <property type="evidence" value="ECO:0007669"/>
    <property type="project" value="InterPro"/>
</dbReference>
<organism evidence="4 5">
    <name type="scientific">Parasitella parasitica</name>
    <dbReference type="NCBI Taxonomy" id="35722"/>
    <lineage>
        <taxon>Eukaryota</taxon>
        <taxon>Fungi</taxon>
        <taxon>Fungi incertae sedis</taxon>
        <taxon>Mucoromycota</taxon>
        <taxon>Mucoromycotina</taxon>
        <taxon>Mucoromycetes</taxon>
        <taxon>Mucorales</taxon>
        <taxon>Mucorineae</taxon>
        <taxon>Mucoraceae</taxon>
        <taxon>Parasitella</taxon>
    </lineage>
</organism>
<dbReference type="AlphaFoldDB" id="A0A0B7MUV6"/>
<evidence type="ECO:0000256" key="1">
    <source>
        <dbReference type="SAM" id="MobiDB-lite"/>
    </source>
</evidence>
<evidence type="ECO:0000259" key="3">
    <source>
        <dbReference type="Pfam" id="PF14529"/>
    </source>
</evidence>
<evidence type="ECO:0008006" key="6">
    <source>
        <dbReference type="Google" id="ProtNLM"/>
    </source>
</evidence>
<feature type="domain" description="Endonuclease/exonuclease/phosphatase" evidence="3">
    <location>
        <begin position="114"/>
        <end position="246"/>
    </location>
</feature>
<protein>
    <recommendedName>
        <fullName evidence="6">Reverse transcriptase domain-containing protein</fullName>
    </recommendedName>
</protein>
<proteinExistence type="predicted"/>
<dbReference type="STRING" id="35722.A0A0B7MUV6"/>
<dbReference type="PANTHER" id="PTHR19446">
    <property type="entry name" value="REVERSE TRANSCRIPTASES"/>
    <property type="match status" value="1"/>
</dbReference>
<feature type="domain" description="Reverse transcriptase" evidence="2">
    <location>
        <begin position="571"/>
        <end position="681"/>
    </location>
</feature>
<dbReference type="Pfam" id="PF14529">
    <property type="entry name" value="Exo_endo_phos_2"/>
    <property type="match status" value="1"/>
</dbReference>
<accession>A0A0B7MUV6</accession>